<feature type="transmembrane region" description="Helical" evidence="1">
    <location>
        <begin position="37"/>
        <end position="55"/>
    </location>
</feature>
<proteinExistence type="predicted"/>
<keyword evidence="1" id="KW-0472">Membrane</keyword>
<keyword evidence="1" id="KW-1133">Transmembrane helix</keyword>
<feature type="transmembrane region" description="Helical" evidence="1">
    <location>
        <begin position="113"/>
        <end position="132"/>
    </location>
</feature>
<dbReference type="AlphaFoldDB" id="A6N385"/>
<feature type="transmembrane region" description="Helical" evidence="1">
    <location>
        <begin position="238"/>
        <end position="256"/>
    </location>
</feature>
<feature type="transmembrane region" description="Helical" evidence="1">
    <location>
        <begin position="62"/>
        <end position="80"/>
    </location>
</feature>
<organism evidence="2">
    <name type="scientific">Pseudarthrobacter oxydans</name>
    <name type="common">Arthrobacter oxydans</name>
    <dbReference type="NCBI Taxonomy" id="1671"/>
    <lineage>
        <taxon>Bacteria</taxon>
        <taxon>Bacillati</taxon>
        <taxon>Actinomycetota</taxon>
        <taxon>Actinomycetes</taxon>
        <taxon>Micrococcales</taxon>
        <taxon>Micrococcaceae</taxon>
        <taxon>Pseudarthrobacter</taxon>
    </lineage>
</organism>
<evidence type="ECO:0000313" key="2">
    <source>
        <dbReference type="EMBL" id="ABR13616.1"/>
    </source>
</evidence>
<name>A6N385_PSEOX</name>
<protein>
    <submittedName>
        <fullName evidence="2">AO14</fullName>
    </submittedName>
</protein>
<evidence type="ECO:0000256" key="1">
    <source>
        <dbReference type="SAM" id="Phobius"/>
    </source>
</evidence>
<reference evidence="2" key="2">
    <citation type="journal article" date="2008" name="Arch. Microbiol.">
        <title>Genetic analysis of phenylacetic acid catabolism in Arthrobacter oxydans CECT386.</title>
        <authorList>
            <person name="Navarro-Llorens J.M."/>
            <person name="Drzyzga O."/>
            <person name="Perera J."/>
        </authorList>
    </citation>
    <scope>NUCLEOTIDE SEQUENCE</scope>
    <source>
        <strain evidence="2">CECT 386</strain>
    </source>
</reference>
<feature type="transmembrane region" description="Helical" evidence="1">
    <location>
        <begin position="169"/>
        <end position="186"/>
    </location>
</feature>
<feature type="transmembrane region" description="Helical" evidence="1">
    <location>
        <begin position="303"/>
        <end position="321"/>
    </location>
</feature>
<accession>A6N385</accession>
<keyword evidence="1" id="KW-0812">Transmembrane</keyword>
<feature type="transmembrane region" description="Helical" evidence="1">
    <location>
        <begin position="374"/>
        <end position="394"/>
    </location>
</feature>
<reference evidence="2" key="1">
    <citation type="submission" date="2007-05" db="EMBL/GenBank/DDBJ databases">
        <authorList>
            <person name="Navarro-LLorens J.M."/>
            <person name="Perera J."/>
            <person name="Drzyzga O."/>
        </authorList>
    </citation>
    <scope>NUCLEOTIDE SEQUENCE</scope>
    <source>
        <strain evidence="2">CECT 386</strain>
    </source>
</reference>
<feature type="transmembrane region" description="Helical" evidence="1">
    <location>
        <begin position="333"/>
        <end position="354"/>
    </location>
</feature>
<feature type="transmembrane region" description="Helical" evidence="1">
    <location>
        <begin position="144"/>
        <end position="160"/>
    </location>
</feature>
<feature type="transmembrane region" description="Helical" evidence="1">
    <location>
        <begin position="268"/>
        <end position="297"/>
    </location>
</feature>
<dbReference type="EMBL" id="EF601880">
    <property type="protein sequence ID" value="ABR13616.1"/>
    <property type="molecule type" value="Genomic_DNA"/>
</dbReference>
<sequence length="472" mass="50781">MLAILRVLKPVRMIPGLDPALQRFWRRCSNLERDDQLVLLPFVVTASAVISLVLILGRSYHVLILLVIAAGWSQAPLITLTRSDAFQYLDDVPAAVLVAAAVIRAFSSQDKRLHKALGMMLLLVILVGIGFIRSPDADIGIAQARQVLMPLGLVFAGFVYRDDIKWRKISAYLLLLAGLTVAWALAEEVMQAPLLDPSWYHVNVVGGNPRSMRMGLPPAYFADGVSNGDLTFRPGGPFMNPPVMGFLLGLGAFAAVARLRSFARLAMLAAIGATLFFAYARAGILIFLVVTVIYFIWTKVGKYAGILVGLGLGGYLFSTFIEQGNTASHSDGLLSGFMLGLQSPAGLGFGTTGYQAALEGASTGVGSESLLGLYFAWIGWPMIAAALLLLIHLGKLLRRVPRTQSLPVWLAVGFLLTVASSESASSMASTPVLWLTVGSVVAMTVPLRPQVRSVPAVMGPRFVSRQRSTSRR</sequence>